<dbReference type="SMART" id="SM00267">
    <property type="entry name" value="GGDEF"/>
    <property type="match status" value="1"/>
</dbReference>
<dbReference type="InterPro" id="IPR050706">
    <property type="entry name" value="Cyclic-di-GMP_PDE-like"/>
</dbReference>
<dbReference type="SUPFAM" id="SSF55073">
    <property type="entry name" value="Nucleotide cyclase"/>
    <property type="match status" value="1"/>
</dbReference>
<dbReference type="PANTHER" id="PTHR33121:SF23">
    <property type="entry name" value="CYCLIC DI-GMP PHOSPHODIESTERASE PDEB"/>
    <property type="match status" value="1"/>
</dbReference>
<dbReference type="InterPro" id="IPR003660">
    <property type="entry name" value="HAMP_dom"/>
</dbReference>
<dbReference type="PROSITE" id="PS50883">
    <property type="entry name" value="EAL"/>
    <property type="match status" value="1"/>
</dbReference>
<accession>A0A266Q419</accession>
<dbReference type="Gene3D" id="3.30.70.270">
    <property type="match status" value="1"/>
</dbReference>
<dbReference type="InterPro" id="IPR001633">
    <property type="entry name" value="EAL_dom"/>
</dbReference>
<dbReference type="AlphaFoldDB" id="A0A266Q419"/>
<dbReference type="InterPro" id="IPR029787">
    <property type="entry name" value="Nucleotide_cyclase"/>
</dbReference>
<evidence type="ECO:0000259" key="1">
    <source>
        <dbReference type="PROSITE" id="PS50883"/>
    </source>
</evidence>
<dbReference type="PANTHER" id="PTHR33121">
    <property type="entry name" value="CYCLIC DI-GMP PHOSPHODIESTERASE PDEF"/>
    <property type="match status" value="1"/>
</dbReference>
<dbReference type="Pfam" id="PF16448">
    <property type="entry name" value="LapD_MoxY_N"/>
    <property type="match status" value="1"/>
</dbReference>
<dbReference type="SUPFAM" id="SSF141868">
    <property type="entry name" value="EAL domain-like"/>
    <property type="match status" value="1"/>
</dbReference>
<organism evidence="4 5">
    <name type="scientific">Cellvibrio mixtus</name>
    <dbReference type="NCBI Taxonomy" id="39650"/>
    <lineage>
        <taxon>Bacteria</taxon>
        <taxon>Pseudomonadati</taxon>
        <taxon>Pseudomonadota</taxon>
        <taxon>Gammaproteobacteria</taxon>
        <taxon>Cellvibrionales</taxon>
        <taxon>Cellvibrionaceae</taxon>
        <taxon>Cellvibrio</taxon>
    </lineage>
</organism>
<dbReference type="InterPro" id="IPR000160">
    <property type="entry name" value="GGDEF_dom"/>
</dbReference>
<feature type="domain" description="EAL" evidence="1">
    <location>
        <begin position="417"/>
        <end position="647"/>
    </location>
</feature>
<dbReference type="Proteomes" id="UP000216101">
    <property type="component" value="Unassembled WGS sequence"/>
</dbReference>
<reference evidence="5" key="1">
    <citation type="submission" date="2017-05" db="EMBL/GenBank/DDBJ databases">
        <authorList>
            <person name="Barney B.M."/>
        </authorList>
    </citation>
    <scope>NUCLEOTIDE SEQUENCE [LARGE SCALE GENOMIC DNA]</scope>
    <source>
        <strain evidence="5">PSBB022</strain>
    </source>
</reference>
<dbReference type="InterPro" id="IPR042461">
    <property type="entry name" value="LapD_MoxY_peri_C"/>
</dbReference>
<feature type="domain" description="HAMP" evidence="2">
    <location>
        <begin position="184"/>
        <end position="235"/>
    </location>
</feature>
<dbReference type="Gene3D" id="3.30.110.200">
    <property type="match status" value="1"/>
</dbReference>
<dbReference type="Pfam" id="PF00990">
    <property type="entry name" value="GGDEF"/>
    <property type="match status" value="1"/>
</dbReference>
<comment type="caution">
    <text evidence="4">The sequence shown here is derived from an EMBL/GenBank/DDBJ whole genome shotgun (WGS) entry which is preliminary data.</text>
</comment>
<dbReference type="GO" id="GO:0071111">
    <property type="term" value="F:cyclic-guanylate-specific phosphodiesterase activity"/>
    <property type="evidence" value="ECO:0007669"/>
    <property type="project" value="InterPro"/>
</dbReference>
<sequence length="647" mass="71892">MSLIKQLWIGILSLLLLALGGNFVISTITAKTYLQEQLRLKNIDNANSLALSISQMPDKDPVTLELLITAQFDSGHYEYIIFQDSNKQAIVARHYENTGVLADNDSAKASNSPRVPDWFARQVDFDVAPGIAQIQDGWQQAGTLVVKSHSGYALEALWKNTRDLLEWFLFATLLSGLIGSLILKYISRPLDVVVSQAEAIGERRFITSEEPKTREFQRLVRAMNRLSTSVKHMLEKEARQLELLRRESQMDSLTGIANRTHFLHLFDAQLTQEEAQGQGVIAIARVMELQHLNNQLGHHQVDQLLCAIASVFSDLTQRYPASYAGRLNGSDFCLLIPTDTPVDIVSADISQQLNFQLIATGHAQIALPMALCNFKHGDGRADLLHRLDGALAQAELKGNRAVVIRDEGQADSQSKNLSQWREAIDNALLAQEIALVKFPVRNAQGELVHDETAVRLQLDNEQKPAGYFIPWAVRLGVMSNIDLAVLRMALTQLANMAQPMAINVSAAALCSASFREQALELIAMHPGRTQQLWLEFPETCVVRHAEELRIFTTQLRRLGCSVGLEHVGLEFTQFDKLQEMGLAFLKIDSAIIRDIDTQPNNQIFVQSLCTLGHSIGLLMIAEGVQTTAERDVLFTLGMDGVTGPHIQ</sequence>
<gene>
    <name evidence="4" type="ORF">CBP51_15575</name>
</gene>
<dbReference type="SMART" id="SM00052">
    <property type="entry name" value="EAL"/>
    <property type="match status" value="1"/>
</dbReference>
<dbReference type="InterPro" id="IPR043128">
    <property type="entry name" value="Rev_trsase/Diguanyl_cyclase"/>
</dbReference>
<dbReference type="RefSeq" id="WP_094985637.1">
    <property type="nucleotide sequence ID" value="NZ_NHNI01000002.1"/>
</dbReference>
<evidence type="ECO:0000313" key="5">
    <source>
        <dbReference type="Proteomes" id="UP000216101"/>
    </source>
</evidence>
<evidence type="ECO:0008006" key="6">
    <source>
        <dbReference type="Google" id="ProtNLM"/>
    </source>
</evidence>
<dbReference type="Pfam" id="PF00563">
    <property type="entry name" value="EAL"/>
    <property type="match status" value="1"/>
</dbReference>
<dbReference type="CDD" id="cd01948">
    <property type="entry name" value="EAL"/>
    <property type="match status" value="1"/>
</dbReference>
<evidence type="ECO:0000259" key="3">
    <source>
        <dbReference type="PROSITE" id="PS50887"/>
    </source>
</evidence>
<dbReference type="PROSITE" id="PS50887">
    <property type="entry name" value="GGDEF"/>
    <property type="match status" value="1"/>
</dbReference>
<evidence type="ECO:0000313" key="4">
    <source>
        <dbReference type="EMBL" id="OZY84595.1"/>
    </source>
</evidence>
<dbReference type="InterPro" id="IPR035919">
    <property type="entry name" value="EAL_sf"/>
</dbReference>
<dbReference type="InterPro" id="IPR032244">
    <property type="entry name" value="LapD_MoxY_N"/>
</dbReference>
<dbReference type="GO" id="GO:0016020">
    <property type="term" value="C:membrane"/>
    <property type="evidence" value="ECO:0007669"/>
    <property type="project" value="InterPro"/>
</dbReference>
<evidence type="ECO:0000259" key="2">
    <source>
        <dbReference type="PROSITE" id="PS50885"/>
    </source>
</evidence>
<proteinExistence type="predicted"/>
<dbReference type="Gene3D" id="6.20.270.20">
    <property type="entry name" value="LapD/MoxY periplasmic domain"/>
    <property type="match status" value="1"/>
</dbReference>
<feature type="domain" description="GGDEF" evidence="3">
    <location>
        <begin position="277"/>
        <end position="407"/>
    </location>
</feature>
<dbReference type="EMBL" id="NHNI01000002">
    <property type="protein sequence ID" value="OZY84595.1"/>
    <property type="molecule type" value="Genomic_DNA"/>
</dbReference>
<dbReference type="Gene3D" id="3.20.20.450">
    <property type="entry name" value="EAL domain"/>
    <property type="match status" value="1"/>
</dbReference>
<keyword evidence="5" id="KW-1185">Reference proteome</keyword>
<protein>
    <recommendedName>
        <fullName evidence="6">GGDEF domain-containing protein</fullName>
    </recommendedName>
</protein>
<dbReference type="PROSITE" id="PS50885">
    <property type="entry name" value="HAMP"/>
    <property type="match status" value="1"/>
</dbReference>
<name>A0A266Q419_9GAMM</name>
<dbReference type="GO" id="GO:0007165">
    <property type="term" value="P:signal transduction"/>
    <property type="evidence" value="ECO:0007669"/>
    <property type="project" value="InterPro"/>
</dbReference>